<dbReference type="AlphaFoldDB" id="A0A8R1I862"/>
<evidence type="ECO:0000313" key="2">
    <source>
        <dbReference type="EnsemblMetazoa" id="CJA25884.1"/>
    </source>
</evidence>
<accession>A0A8R1I862</accession>
<organism evidence="2 3">
    <name type="scientific">Caenorhabditis japonica</name>
    <dbReference type="NCBI Taxonomy" id="281687"/>
    <lineage>
        <taxon>Eukaryota</taxon>
        <taxon>Metazoa</taxon>
        <taxon>Ecdysozoa</taxon>
        <taxon>Nematoda</taxon>
        <taxon>Chromadorea</taxon>
        <taxon>Rhabditida</taxon>
        <taxon>Rhabditina</taxon>
        <taxon>Rhabditomorpha</taxon>
        <taxon>Rhabditoidea</taxon>
        <taxon>Rhabditidae</taxon>
        <taxon>Peloderinae</taxon>
        <taxon>Caenorhabditis</taxon>
    </lineage>
</organism>
<reference evidence="2" key="2">
    <citation type="submission" date="2022-06" db="UniProtKB">
        <authorList>
            <consortium name="EnsemblMetazoa"/>
        </authorList>
    </citation>
    <scope>IDENTIFICATION</scope>
    <source>
        <strain evidence="2">DF5081</strain>
    </source>
</reference>
<reference evidence="3" key="1">
    <citation type="submission" date="2010-08" db="EMBL/GenBank/DDBJ databases">
        <authorList>
            <consortium name="Caenorhabditis japonica Sequencing Consortium"/>
            <person name="Wilson R.K."/>
        </authorList>
    </citation>
    <scope>NUCLEOTIDE SEQUENCE [LARGE SCALE GENOMIC DNA]</scope>
    <source>
        <strain evidence="3">DF5081</strain>
    </source>
</reference>
<feature type="transmembrane region" description="Helical" evidence="1">
    <location>
        <begin position="15"/>
        <end position="36"/>
    </location>
</feature>
<dbReference type="EnsemblMetazoa" id="CJA25884.1">
    <property type="protein sequence ID" value="CJA25884.1"/>
    <property type="gene ID" value="WBGene00181456"/>
</dbReference>
<keyword evidence="1" id="KW-0472">Membrane</keyword>
<keyword evidence="1" id="KW-1133">Transmembrane helix</keyword>
<dbReference type="Proteomes" id="UP000005237">
    <property type="component" value="Unassembled WGS sequence"/>
</dbReference>
<proteinExistence type="predicted"/>
<keyword evidence="3" id="KW-1185">Reference proteome</keyword>
<evidence type="ECO:0000256" key="1">
    <source>
        <dbReference type="SAM" id="Phobius"/>
    </source>
</evidence>
<protein>
    <submittedName>
        <fullName evidence="2">Uncharacterized protein</fullName>
    </submittedName>
</protein>
<evidence type="ECO:0000313" key="3">
    <source>
        <dbReference type="Proteomes" id="UP000005237"/>
    </source>
</evidence>
<keyword evidence="1" id="KW-0812">Transmembrane</keyword>
<name>A0A8R1I862_CAEJA</name>
<sequence>MSDVTATSTGSAPPALRLTLSLSFSLFLSLSLYLSIARSTLCSSASSSPSCVSQHATLSPLSACFSPSRNFSQCLVAAPATQNGVVAHDSAPKRSCLE</sequence>